<evidence type="ECO:0000313" key="2">
    <source>
        <dbReference type="EMBL" id="KKJ78817.1"/>
    </source>
</evidence>
<organism evidence="2 3">
    <name type="scientific">Kiloniella litopenaei</name>
    <dbReference type="NCBI Taxonomy" id="1549748"/>
    <lineage>
        <taxon>Bacteria</taxon>
        <taxon>Pseudomonadati</taxon>
        <taxon>Pseudomonadota</taxon>
        <taxon>Alphaproteobacteria</taxon>
        <taxon>Rhodospirillales</taxon>
        <taxon>Kiloniellaceae</taxon>
        <taxon>Kiloniella</taxon>
    </lineage>
</organism>
<dbReference type="InterPro" id="IPR018637">
    <property type="entry name" value="DUF2059"/>
</dbReference>
<dbReference type="Pfam" id="PF09832">
    <property type="entry name" value="DUF2059"/>
    <property type="match status" value="1"/>
</dbReference>
<dbReference type="EMBL" id="LANI01000001">
    <property type="protein sequence ID" value="KKJ78817.1"/>
    <property type="molecule type" value="Genomic_DNA"/>
</dbReference>
<dbReference type="AlphaFoldDB" id="A0A0M2RAF1"/>
<name>A0A0M2RAF1_9PROT</name>
<proteinExistence type="predicted"/>
<comment type="caution">
    <text evidence="2">The sequence shown here is derived from an EMBL/GenBank/DDBJ whole genome shotgun (WGS) entry which is preliminary data.</text>
</comment>
<protein>
    <recommendedName>
        <fullName evidence="1">DUF2059 domain-containing protein</fullName>
    </recommendedName>
</protein>
<accession>A0A0M2RAF1</accession>
<feature type="domain" description="DUF2059" evidence="1">
    <location>
        <begin position="82"/>
        <end position="138"/>
    </location>
</feature>
<reference evidence="2 3" key="1">
    <citation type="submission" date="2015-03" db="EMBL/GenBank/DDBJ databases">
        <title>Genome sequence of Kiloniella sp. P1-1, isolated from the gut microflora of Pacific white shrimp, Penaeus vannamei.</title>
        <authorList>
            <person name="Shao Z."/>
            <person name="Wang L."/>
            <person name="Li X."/>
        </authorList>
    </citation>
    <scope>NUCLEOTIDE SEQUENCE [LARGE SCALE GENOMIC DNA]</scope>
    <source>
        <strain evidence="2 3">P1-1</strain>
    </source>
</reference>
<gene>
    <name evidence="2" type="ORF">WH95_00700</name>
</gene>
<dbReference type="STRING" id="1549748.WH95_00700"/>
<keyword evidence="3" id="KW-1185">Reference proteome</keyword>
<evidence type="ECO:0000259" key="1">
    <source>
        <dbReference type="Pfam" id="PF09832"/>
    </source>
</evidence>
<evidence type="ECO:0000313" key="3">
    <source>
        <dbReference type="Proteomes" id="UP000034491"/>
    </source>
</evidence>
<dbReference type="Proteomes" id="UP000034491">
    <property type="component" value="Unassembled WGS sequence"/>
</dbReference>
<sequence>MFSLIVLPVQAETSSTEKTAIINELLEITQAENTAKLMGKAVVQNIYAGLKQANPNIPPRTLKIIEEVTIEMVEEDINSPSFREDIQRIYSKHFTTDELKEIVIFYKTPVGQKAISKMPLIIQESTANSQNKLQKIMPKIMLRLAKRFKEEGIEL</sequence>